<dbReference type="GO" id="GO:0008168">
    <property type="term" value="F:methyltransferase activity"/>
    <property type="evidence" value="ECO:0007669"/>
    <property type="project" value="UniProtKB-KW"/>
</dbReference>
<dbReference type="Proteomes" id="UP000315128">
    <property type="component" value="Chromosome"/>
</dbReference>
<evidence type="ECO:0000313" key="2">
    <source>
        <dbReference type="EMBL" id="QDK70975.1"/>
    </source>
</evidence>
<dbReference type="AlphaFoldDB" id="A0A514Z8R1"/>
<dbReference type="GO" id="GO:0032259">
    <property type="term" value="P:methylation"/>
    <property type="evidence" value="ECO:0007669"/>
    <property type="project" value="UniProtKB-KW"/>
</dbReference>
<dbReference type="Gene3D" id="3.40.50.150">
    <property type="entry name" value="Vaccinia Virus protein VP39"/>
    <property type="match status" value="1"/>
</dbReference>
<name>A0A514Z8R1_9LACT</name>
<sequence>MDMSASNKTNVEKWADLHQKSSTISIRTTPNYAVKQILDLKPKRKLDNILEVGCGFGRNLAFLIKNDYSKNYYGIDLTKTSVNKCIDTLADLNAKTDIRVGNAGKFLDFPNNFFSSVFDIMSAITFISDISERKKYFSEIARVLEPEGHYYFLCPRKNGKFHDIFENQDLLEKGYIKRKLDGMLEKVYTKDELTQSFPNFDYLKLEVVSEHTRAFGDEKFIREDGFWFGDFKKRK</sequence>
<dbReference type="InterPro" id="IPR029063">
    <property type="entry name" value="SAM-dependent_MTases_sf"/>
</dbReference>
<evidence type="ECO:0000259" key="1">
    <source>
        <dbReference type="Pfam" id="PF13649"/>
    </source>
</evidence>
<dbReference type="InterPro" id="IPR041698">
    <property type="entry name" value="Methyltransf_25"/>
</dbReference>
<keyword evidence="2" id="KW-0489">Methyltransferase</keyword>
<dbReference type="RefSeq" id="WP_142766545.1">
    <property type="nucleotide sequence ID" value="NZ_CP041356.1"/>
</dbReference>
<dbReference type="Pfam" id="PF13649">
    <property type="entry name" value="Methyltransf_25"/>
    <property type="match status" value="1"/>
</dbReference>
<keyword evidence="2" id="KW-0808">Transferase</keyword>
<dbReference type="SUPFAM" id="SSF53335">
    <property type="entry name" value="S-adenosyl-L-methionine-dependent methyltransferases"/>
    <property type="match status" value="1"/>
</dbReference>
<proteinExistence type="predicted"/>
<dbReference type="CDD" id="cd02440">
    <property type="entry name" value="AdoMet_MTases"/>
    <property type="match status" value="1"/>
</dbReference>
<keyword evidence="3" id="KW-1185">Reference proteome</keyword>
<dbReference type="OrthoDB" id="9804312at2"/>
<evidence type="ECO:0000313" key="3">
    <source>
        <dbReference type="Proteomes" id="UP000315128"/>
    </source>
</evidence>
<feature type="domain" description="Methyltransferase" evidence="1">
    <location>
        <begin position="49"/>
        <end position="148"/>
    </location>
</feature>
<dbReference type="EMBL" id="CP041356">
    <property type="protein sequence ID" value="QDK70975.1"/>
    <property type="molecule type" value="Genomic_DNA"/>
</dbReference>
<gene>
    <name evidence="2" type="ORF">FLP15_07135</name>
</gene>
<accession>A0A514Z8R1</accession>
<protein>
    <submittedName>
        <fullName evidence="2">Class I SAM-dependent methyltransferase</fullName>
    </submittedName>
</protein>
<dbReference type="KEGG" id="lack:FLP15_07135"/>
<organism evidence="2 3">
    <name type="scientific">Lactococcus protaetiae</name>
    <dbReference type="NCBI Taxonomy" id="2592653"/>
    <lineage>
        <taxon>Bacteria</taxon>
        <taxon>Bacillati</taxon>
        <taxon>Bacillota</taxon>
        <taxon>Bacilli</taxon>
        <taxon>Lactobacillales</taxon>
        <taxon>Streptococcaceae</taxon>
        <taxon>Lactococcus</taxon>
    </lineage>
</organism>
<reference evidence="2 3" key="1">
    <citation type="submission" date="2019-07" db="EMBL/GenBank/DDBJ databases">
        <title>Genome sequencing of KACC 19320.</title>
        <authorList>
            <person name="Heo J."/>
            <person name="Kim S.-J."/>
            <person name="Kim J.-S."/>
            <person name="Hong S.-B."/>
            <person name="Kwon S.-W."/>
        </authorList>
    </citation>
    <scope>NUCLEOTIDE SEQUENCE [LARGE SCALE GENOMIC DNA]</scope>
    <source>
        <strain evidence="2 3">KACC 19320</strain>
    </source>
</reference>